<dbReference type="PROSITE" id="PS50146">
    <property type="entry name" value="DAGK"/>
    <property type="match status" value="1"/>
</dbReference>
<dbReference type="GO" id="GO:0008654">
    <property type="term" value="P:phospholipid biosynthetic process"/>
    <property type="evidence" value="ECO:0007669"/>
    <property type="project" value="InterPro"/>
</dbReference>
<dbReference type="GO" id="GO:0005524">
    <property type="term" value="F:ATP binding"/>
    <property type="evidence" value="ECO:0007669"/>
    <property type="project" value="InterPro"/>
</dbReference>
<dbReference type="AlphaFoldDB" id="A0A4Y8S9I6"/>
<dbReference type="Gene3D" id="3.40.50.10330">
    <property type="entry name" value="Probable inorganic polyphosphate/atp-NAD kinase, domain 1"/>
    <property type="match status" value="1"/>
</dbReference>
<dbReference type="Pfam" id="PF00781">
    <property type="entry name" value="DAGK_cat"/>
    <property type="match status" value="1"/>
</dbReference>
<dbReference type="EMBL" id="SOZE01000020">
    <property type="protein sequence ID" value="TFF35648.1"/>
    <property type="molecule type" value="Genomic_DNA"/>
</dbReference>
<dbReference type="InterPro" id="IPR016064">
    <property type="entry name" value="NAD/diacylglycerol_kinase_sf"/>
</dbReference>
<dbReference type="InterPro" id="IPR004363">
    <property type="entry name" value="Methylgl_synth"/>
</dbReference>
<dbReference type="GO" id="GO:0016301">
    <property type="term" value="F:kinase activity"/>
    <property type="evidence" value="ECO:0007669"/>
    <property type="project" value="UniProtKB-KW"/>
</dbReference>
<keyword evidence="2" id="KW-0418">Kinase</keyword>
<dbReference type="InterPro" id="IPR045540">
    <property type="entry name" value="YegS/DAGK_C"/>
</dbReference>
<accession>A0A4Y8S9I6</accession>
<dbReference type="GO" id="GO:0008929">
    <property type="term" value="F:methylglyoxal synthase activity"/>
    <property type="evidence" value="ECO:0007669"/>
    <property type="project" value="InterPro"/>
</dbReference>
<dbReference type="SMART" id="SM00046">
    <property type="entry name" value="DAGKc"/>
    <property type="match status" value="1"/>
</dbReference>
<reference evidence="2 3" key="1">
    <citation type="journal article" date="2017" name="Int. J. Syst. Evol. Microbiol.">
        <title>Mucilaginibacterpsychrotolerans sp. nov., isolated from peatlands.</title>
        <authorList>
            <person name="Deng Y."/>
            <person name="Shen L."/>
            <person name="Xu B."/>
            <person name="Liu Y."/>
            <person name="Gu Z."/>
            <person name="Liu H."/>
            <person name="Zhou Y."/>
        </authorList>
    </citation>
    <scope>NUCLEOTIDE SEQUENCE [LARGE SCALE GENOMIC DNA]</scope>
    <source>
        <strain evidence="2 3">NH7-4</strain>
    </source>
</reference>
<keyword evidence="2" id="KW-0808">Transferase</keyword>
<protein>
    <submittedName>
        <fullName evidence="2">YegS/Rv2252/BmrU family lipid kinase</fullName>
    </submittedName>
</protein>
<sequence>MTMLFQNIHFIINPASGKSEAILSYIQHALCKTTINWAVTVAIKEDDCYSIASDLVGQTDLVVIYGGDGSISQVARALCGSNTPMAIIPGGTANILSKELNIPQQSQDALALIIGGEIRLMRIDMGLANGNLFVLRVNMGVMADMILEVDSQLKEKLGQVAYGISALKTAAVAKPQTYNLMIDGETFIETGVLLTVTNAGSMGIGDMALFPGISINDGFLDVILMHDTDPLSVLQVAGSTIFHHESEVLKHWRCKEIVITMEESTHYICDDSERQANNIHIKILPLALNVLVAAIKQ</sequence>
<keyword evidence="3" id="KW-1185">Reference proteome</keyword>
<dbReference type="PANTHER" id="PTHR30492">
    <property type="entry name" value="METHYLGLYOXAL SYNTHASE"/>
    <property type="match status" value="1"/>
</dbReference>
<name>A0A4Y8S9I6_9SPHI</name>
<evidence type="ECO:0000259" key="1">
    <source>
        <dbReference type="PROSITE" id="PS50146"/>
    </source>
</evidence>
<dbReference type="InterPro" id="IPR017438">
    <property type="entry name" value="ATP-NAD_kinase_N"/>
</dbReference>
<dbReference type="SUPFAM" id="SSF111331">
    <property type="entry name" value="NAD kinase/diacylglycerol kinase-like"/>
    <property type="match status" value="1"/>
</dbReference>
<dbReference type="PANTHER" id="PTHR30492:SF0">
    <property type="entry name" value="METHYLGLYOXAL SYNTHASE"/>
    <property type="match status" value="1"/>
</dbReference>
<organism evidence="2 3">
    <name type="scientific">Mucilaginibacter psychrotolerans</name>
    <dbReference type="NCBI Taxonomy" id="1524096"/>
    <lineage>
        <taxon>Bacteria</taxon>
        <taxon>Pseudomonadati</taxon>
        <taxon>Bacteroidota</taxon>
        <taxon>Sphingobacteriia</taxon>
        <taxon>Sphingobacteriales</taxon>
        <taxon>Sphingobacteriaceae</taxon>
        <taxon>Mucilaginibacter</taxon>
    </lineage>
</organism>
<dbReference type="GO" id="GO:0005829">
    <property type="term" value="C:cytosol"/>
    <property type="evidence" value="ECO:0007669"/>
    <property type="project" value="TreeGrafter"/>
</dbReference>
<dbReference type="GO" id="GO:0019242">
    <property type="term" value="P:methylglyoxal biosynthetic process"/>
    <property type="evidence" value="ECO:0007669"/>
    <property type="project" value="InterPro"/>
</dbReference>
<evidence type="ECO:0000313" key="3">
    <source>
        <dbReference type="Proteomes" id="UP000297540"/>
    </source>
</evidence>
<dbReference type="NCBIfam" id="TIGR00147">
    <property type="entry name" value="YegS/Rv2252/BmrU family lipid kinase"/>
    <property type="match status" value="1"/>
</dbReference>
<proteinExistence type="predicted"/>
<dbReference type="Pfam" id="PF19279">
    <property type="entry name" value="YegS_C"/>
    <property type="match status" value="1"/>
</dbReference>
<gene>
    <name evidence="2" type="ORF">E2R66_18240</name>
</gene>
<comment type="caution">
    <text evidence="2">The sequence shown here is derived from an EMBL/GenBank/DDBJ whole genome shotgun (WGS) entry which is preliminary data.</text>
</comment>
<dbReference type="InterPro" id="IPR005218">
    <property type="entry name" value="Diacylglycerol/lipid_kinase"/>
</dbReference>
<dbReference type="Gene3D" id="2.60.200.40">
    <property type="match status" value="1"/>
</dbReference>
<dbReference type="Proteomes" id="UP000297540">
    <property type="component" value="Unassembled WGS sequence"/>
</dbReference>
<dbReference type="InterPro" id="IPR001206">
    <property type="entry name" value="Diacylglycerol_kinase_cat_dom"/>
</dbReference>
<feature type="domain" description="DAGKc" evidence="1">
    <location>
        <begin position="3"/>
        <end position="132"/>
    </location>
</feature>
<evidence type="ECO:0000313" key="2">
    <source>
        <dbReference type="EMBL" id="TFF35648.1"/>
    </source>
</evidence>